<proteinExistence type="predicted"/>
<dbReference type="InterPro" id="IPR012869">
    <property type="entry name" value="RHH_5"/>
</dbReference>
<dbReference type="RefSeq" id="WP_105221856.1">
    <property type="nucleotide sequence ID" value="NZ_CAWNSU010000118.1"/>
</dbReference>
<name>A0A6N8FUA8_9CHRO</name>
<protein>
    <recommendedName>
        <fullName evidence="2">CopG-like ribbon-helix-helix domain-containing protein</fullName>
    </recommendedName>
</protein>
<evidence type="ECO:0000256" key="1">
    <source>
        <dbReference type="SAM" id="MobiDB-lite"/>
    </source>
</evidence>
<feature type="domain" description="CopG-like ribbon-helix-helix" evidence="2">
    <location>
        <begin position="21"/>
        <end position="61"/>
    </location>
</feature>
<feature type="region of interest" description="Disordered" evidence="1">
    <location>
        <begin position="57"/>
        <end position="79"/>
    </location>
</feature>
<dbReference type="Gene3D" id="1.10.1220.10">
    <property type="entry name" value="Met repressor-like"/>
    <property type="match status" value="1"/>
</dbReference>
<dbReference type="AlphaFoldDB" id="A0A6N8FUA8"/>
<dbReference type="SUPFAM" id="SSF47598">
    <property type="entry name" value="Ribbon-helix-helix"/>
    <property type="match status" value="1"/>
</dbReference>
<dbReference type="InterPro" id="IPR010985">
    <property type="entry name" value="Ribbon_hlx_hlx"/>
</dbReference>
<evidence type="ECO:0000313" key="4">
    <source>
        <dbReference type="Proteomes" id="UP000441797"/>
    </source>
</evidence>
<dbReference type="InterPro" id="IPR013321">
    <property type="entry name" value="Arc_rbn_hlx_hlx"/>
</dbReference>
<gene>
    <name evidence="3" type="ORF">BWI75_08335</name>
</gene>
<sequence>MHKELSFVLCDAVFRRMSQKVRITVSLPPDVHQELSKRAEREGRSTSNLAAFLLTHAIRDKEPSSPMNNQNSDRLEKDG</sequence>
<organism evidence="3 4">
    <name type="scientific">Gloeocapsopsis dulcis AAB1 = 1H9</name>
    <dbReference type="NCBI Taxonomy" id="1433147"/>
    <lineage>
        <taxon>Bacteria</taxon>
        <taxon>Bacillati</taxon>
        <taxon>Cyanobacteriota</taxon>
        <taxon>Cyanophyceae</taxon>
        <taxon>Oscillatoriophycideae</taxon>
        <taxon>Chroococcales</taxon>
        <taxon>Chroococcaceae</taxon>
        <taxon>Gloeocapsopsis</taxon>
        <taxon>Gloeocapsopsis dulcis</taxon>
    </lineage>
</organism>
<accession>A0A6N8FUA8</accession>
<dbReference type="Proteomes" id="UP000441797">
    <property type="component" value="Unassembled WGS sequence"/>
</dbReference>
<evidence type="ECO:0000259" key="2">
    <source>
        <dbReference type="Pfam" id="PF07878"/>
    </source>
</evidence>
<dbReference type="GO" id="GO:0006355">
    <property type="term" value="P:regulation of DNA-templated transcription"/>
    <property type="evidence" value="ECO:0007669"/>
    <property type="project" value="InterPro"/>
</dbReference>
<dbReference type="EMBL" id="NAPY01000010">
    <property type="protein sequence ID" value="MUL36354.1"/>
    <property type="molecule type" value="Genomic_DNA"/>
</dbReference>
<dbReference type="Pfam" id="PF07878">
    <property type="entry name" value="RHH_5"/>
    <property type="match status" value="1"/>
</dbReference>
<keyword evidence="4" id="KW-1185">Reference proteome</keyword>
<reference evidence="3 4" key="1">
    <citation type="journal article" date="2019" name="Front. Microbiol.">
        <title>Genomic Features for Desiccation Tolerance and Sugar Biosynthesis in the Extremophile Gloeocapsopsis sp. UTEX B3054.</title>
        <authorList>
            <person name="Urrejola C."/>
            <person name="Alcorta J."/>
            <person name="Salas L."/>
            <person name="Vasquez M."/>
            <person name="Polz M.F."/>
            <person name="Vicuna R."/>
            <person name="Diez B."/>
        </authorList>
    </citation>
    <scope>NUCLEOTIDE SEQUENCE [LARGE SCALE GENOMIC DNA]</scope>
    <source>
        <strain evidence="3 4">1H9</strain>
    </source>
</reference>
<evidence type="ECO:0000313" key="3">
    <source>
        <dbReference type="EMBL" id="MUL36354.1"/>
    </source>
</evidence>
<comment type="caution">
    <text evidence="3">The sequence shown here is derived from an EMBL/GenBank/DDBJ whole genome shotgun (WGS) entry which is preliminary data.</text>
</comment>